<accession>A0ABM4G710</accession>
<dbReference type="PANTHER" id="PTHR15263">
    <property type="entry name" value="I-KAPPA-B-LIKE PROTEIN IKBL"/>
    <property type="match status" value="1"/>
</dbReference>
<dbReference type="InterPro" id="IPR038753">
    <property type="entry name" value="NFKBIL1"/>
</dbReference>
<feature type="region of interest" description="Disordered" evidence="6">
    <location>
        <begin position="1"/>
        <end position="186"/>
    </location>
</feature>
<dbReference type="RefSeq" id="XP_067172989.1">
    <property type="nucleotide sequence ID" value="XM_067316888.1"/>
</dbReference>
<reference evidence="8" key="1">
    <citation type="submission" date="2025-08" db="UniProtKB">
        <authorList>
            <consortium name="RefSeq"/>
        </authorList>
    </citation>
    <scope>IDENTIFICATION</scope>
    <source>
        <tissue evidence="8">Blood</tissue>
    </source>
</reference>
<feature type="compositionally biased region" description="Basic and acidic residues" evidence="6">
    <location>
        <begin position="130"/>
        <end position="139"/>
    </location>
</feature>
<sequence length="265" mass="29828">MGSRRRRRAPGEGHRGEQEPPAPPRRRCPEPEVPRGCPQPPPEPPSPDGGWHQRLLQEWEDECGEPQCYREDFAVPEPEPYDAWADRIAEEHRRKQSRRGGLDAAGGAPKPPRGPLPRHRATESQLYWQRQREKEEQVRRAQAQRARGAPKPSAREPPEPGTREPLDAQEPPEPSTLLRYDDIPWPCTGGGPEAMAAAALAAAPAPPTGAPGPYRRLLRQQRARWHPDRFAQHWGGRLHPRDRQRVLATVTALSQALNRRADAAK</sequence>
<comment type="subcellular location">
    <subcellularLocation>
        <location evidence="1">Nucleus</location>
    </subcellularLocation>
</comment>
<evidence type="ECO:0000313" key="8">
    <source>
        <dbReference type="RefSeq" id="XP_067172989.1"/>
    </source>
</evidence>
<evidence type="ECO:0000313" key="7">
    <source>
        <dbReference type="Proteomes" id="UP001652627"/>
    </source>
</evidence>
<proteinExistence type="predicted"/>
<organism evidence="7 8">
    <name type="scientific">Apteryx mantelli</name>
    <name type="common">North Island brown kiwi</name>
    <dbReference type="NCBI Taxonomy" id="2696672"/>
    <lineage>
        <taxon>Eukaryota</taxon>
        <taxon>Metazoa</taxon>
        <taxon>Chordata</taxon>
        <taxon>Craniata</taxon>
        <taxon>Vertebrata</taxon>
        <taxon>Euteleostomi</taxon>
        <taxon>Archelosauria</taxon>
        <taxon>Archosauria</taxon>
        <taxon>Dinosauria</taxon>
        <taxon>Saurischia</taxon>
        <taxon>Theropoda</taxon>
        <taxon>Coelurosauria</taxon>
        <taxon>Aves</taxon>
        <taxon>Palaeognathae</taxon>
        <taxon>Apterygiformes</taxon>
        <taxon>Apterygidae</taxon>
        <taxon>Apteryx</taxon>
    </lineage>
</organism>
<feature type="compositionally biased region" description="Basic and acidic residues" evidence="6">
    <location>
        <begin position="84"/>
        <end position="93"/>
    </location>
</feature>
<keyword evidence="2" id="KW-0597">Phosphoprotein</keyword>
<name>A0ABM4G710_9AVES</name>
<keyword evidence="4" id="KW-0040">ANK repeat</keyword>
<feature type="compositionally biased region" description="Basic and acidic residues" evidence="6">
    <location>
        <begin position="9"/>
        <end position="18"/>
    </location>
</feature>
<dbReference type="PANTHER" id="PTHR15263:SF1">
    <property type="entry name" value="NF-KAPPA-B INHIBITOR-LIKE PROTEIN 1"/>
    <property type="match status" value="1"/>
</dbReference>
<evidence type="ECO:0000256" key="5">
    <source>
        <dbReference type="ARBA" id="ARBA00023242"/>
    </source>
</evidence>
<evidence type="ECO:0000256" key="2">
    <source>
        <dbReference type="ARBA" id="ARBA00022553"/>
    </source>
</evidence>
<keyword evidence="5" id="KW-0539">Nucleus</keyword>
<feature type="compositionally biased region" description="Basic and acidic residues" evidence="6">
    <location>
        <begin position="153"/>
        <end position="166"/>
    </location>
</feature>
<gene>
    <name evidence="8" type="primary">NFKBIL1</name>
</gene>
<protein>
    <submittedName>
        <fullName evidence="8">NF-kappa-B inhibitor-like protein 1</fullName>
    </submittedName>
</protein>
<dbReference type="GeneID" id="136995868"/>
<keyword evidence="3" id="KW-0677">Repeat</keyword>
<evidence type="ECO:0000256" key="1">
    <source>
        <dbReference type="ARBA" id="ARBA00004123"/>
    </source>
</evidence>
<keyword evidence="7" id="KW-1185">Reference proteome</keyword>
<dbReference type="Proteomes" id="UP001652627">
    <property type="component" value="Unplaced"/>
</dbReference>
<evidence type="ECO:0000256" key="4">
    <source>
        <dbReference type="ARBA" id="ARBA00023043"/>
    </source>
</evidence>
<feature type="compositionally biased region" description="Pro residues" evidence="6">
    <location>
        <begin position="37"/>
        <end position="47"/>
    </location>
</feature>
<evidence type="ECO:0000256" key="6">
    <source>
        <dbReference type="SAM" id="MobiDB-lite"/>
    </source>
</evidence>
<evidence type="ECO:0000256" key="3">
    <source>
        <dbReference type="ARBA" id="ARBA00022737"/>
    </source>
</evidence>